<feature type="non-terminal residue" evidence="2">
    <location>
        <position position="1"/>
    </location>
</feature>
<feature type="compositionally biased region" description="Basic residues" evidence="1">
    <location>
        <begin position="43"/>
        <end position="57"/>
    </location>
</feature>
<keyword evidence="3" id="KW-1185">Reference proteome</keyword>
<dbReference type="Proteomes" id="UP001328107">
    <property type="component" value="Unassembled WGS sequence"/>
</dbReference>
<feature type="region of interest" description="Disordered" evidence="1">
    <location>
        <begin position="43"/>
        <end position="69"/>
    </location>
</feature>
<dbReference type="EMBL" id="BTRK01000005">
    <property type="protein sequence ID" value="GMR52170.1"/>
    <property type="molecule type" value="Genomic_DNA"/>
</dbReference>
<dbReference type="AlphaFoldDB" id="A0AAN5I5K7"/>
<proteinExistence type="predicted"/>
<feature type="non-terminal residue" evidence="2">
    <location>
        <position position="69"/>
    </location>
</feature>
<evidence type="ECO:0000256" key="1">
    <source>
        <dbReference type="SAM" id="MobiDB-lite"/>
    </source>
</evidence>
<protein>
    <submittedName>
        <fullName evidence="2">Uncharacterized protein</fullName>
    </submittedName>
</protein>
<sequence length="69" mass="8576">FDLIKEVRKAVDSQNRVKYEITVYRMLCAPKERADIRYAPRDRKYRRRMQQKKRQMRVRPANDDYDINI</sequence>
<evidence type="ECO:0000313" key="2">
    <source>
        <dbReference type="EMBL" id="GMR52170.1"/>
    </source>
</evidence>
<gene>
    <name evidence="2" type="ORF">PMAYCL1PPCAC_22365</name>
</gene>
<reference evidence="3" key="1">
    <citation type="submission" date="2022-10" db="EMBL/GenBank/DDBJ databases">
        <title>Genome assembly of Pristionchus species.</title>
        <authorList>
            <person name="Yoshida K."/>
            <person name="Sommer R.J."/>
        </authorList>
    </citation>
    <scope>NUCLEOTIDE SEQUENCE [LARGE SCALE GENOMIC DNA]</scope>
    <source>
        <strain evidence="3">RS5460</strain>
    </source>
</reference>
<organism evidence="2 3">
    <name type="scientific">Pristionchus mayeri</name>
    <dbReference type="NCBI Taxonomy" id="1317129"/>
    <lineage>
        <taxon>Eukaryota</taxon>
        <taxon>Metazoa</taxon>
        <taxon>Ecdysozoa</taxon>
        <taxon>Nematoda</taxon>
        <taxon>Chromadorea</taxon>
        <taxon>Rhabditida</taxon>
        <taxon>Rhabditina</taxon>
        <taxon>Diplogasteromorpha</taxon>
        <taxon>Diplogasteroidea</taxon>
        <taxon>Neodiplogasteridae</taxon>
        <taxon>Pristionchus</taxon>
    </lineage>
</organism>
<name>A0AAN5I5K7_9BILA</name>
<comment type="caution">
    <text evidence="2">The sequence shown here is derived from an EMBL/GenBank/DDBJ whole genome shotgun (WGS) entry which is preliminary data.</text>
</comment>
<evidence type="ECO:0000313" key="3">
    <source>
        <dbReference type="Proteomes" id="UP001328107"/>
    </source>
</evidence>
<accession>A0AAN5I5K7</accession>